<keyword evidence="1" id="KW-0472">Membrane</keyword>
<accession>A0A0J6F4H9</accession>
<reference evidence="2 3" key="1">
    <citation type="submission" date="2007-06" db="EMBL/GenBank/DDBJ databases">
        <title>The Genome Sequence of Coccidioides posadasii RMSCC_3488.</title>
        <authorList>
            <consortium name="Coccidioides Genome Resources Consortium"/>
            <consortium name="The Broad Institute Genome Sequencing Platform"/>
            <person name="Henn M.R."/>
            <person name="Sykes S."/>
            <person name="Young S."/>
            <person name="Jaffe D."/>
            <person name="Berlin A."/>
            <person name="Alvarez P."/>
            <person name="Butler J."/>
            <person name="Gnerre S."/>
            <person name="Grabherr M."/>
            <person name="Mauceli E."/>
            <person name="Brockman W."/>
            <person name="Kodira C."/>
            <person name="Alvarado L."/>
            <person name="Zeng Q."/>
            <person name="Crawford M."/>
            <person name="Antoine C."/>
            <person name="Devon K."/>
            <person name="Galgiani J."/>
            <person name="Orsborn K."/>
            <person name="Lewis M.L."/>
            <person name="Nusbaum C."/>
            <person name="Galagan J."/>
            <person name="Birren B."/>
        </authorList>
    </citation>
    <scope>NUCLEOTIDE SEQUENCE [LARGE SCALE GENOMIC DNA]</scope>
    <source>
        <strain evidence="2 3">RMSCC 3488</strain>
    </source>
</reference>
<evidence type="ECO:0000256" key="1">
    <source>
        <dbReference type="SAM" id="Phobius"/>
    </source>
</evidence>
<protein>
    <submittedName>
        <fullName evidence="2">Uncharacterized protein</fullName>
    </submittedName>
</protein>
<evidence type="ECO:0000313" key="3">
    <source>
        <dbReference type="Proteomes" id="UP000054567"/>
    </source>
</evidence>
<keyword evidence="1" id="KW-0812">Transmembrane</keyword>
<reference evidence="3" key="3">
    <citation type="journal article" date="2010" name="Genome Res.">
        <title>Population genomic sequencing of Coccidioides fungi reveals recent hybridization and transposon control.</title>
        <authorList>
            <person name="Neafsey D.E."/>
            <person name="Barker B.M."/>
            <person name="Sharpton T.J."/>
            <person name="Stajich J.E."/>
            <person name="Park D.J."/>
            <person name="Whiston E."/>
            <person name="Hung C.-Y."/>
            <person name="McMahan C."/>
            <person name="White J."/>
            <person name="Sykes S."/>
            <person name="Heiman D."/>
            <person name="Young S."/>
            <person name="Zeng Q."/>
            <person name="Abouelleil A."/>
            <person name="Aftuck L."/>
            <person name="Bessette D."/>
            <person name="Brown A."/>
            <person name="FitzGerald M."/>
            <person name="Lui A."/>
            <person name="Macdonald J.P."/>
            <person name="Priest M."/>
            <person name="Orbach M.J."/>
            <person name="Galgiani J.N."/>
            <person name="Kirkland T.N."/>
            <person name="Cole G.T."/>
            <person name="Birren B.W."/>
            <person name="Henn M.R."/>
            <person name="Taylor J.W."/>
            <person name="Rounsley S.D."/>
        </authorList>
    </citation>
    <scope>NUCLEOTIDE SEQUENCE [LARGE SCALE GENOMIC DNA]</scope>
    <source>
        <strain evidence="3">RMSCC 3488</strain>
    </source>
</reference>
<feature type="transmembrane region" description="Helical" evidence="1">
    <location>
        <begin position="36"/>
        <end position="56"/>
    </location>
</feature>
<dbReference type="AlphaFoldDB" id="A0A0J6F4H9"/>
<sequence>MTAWQRPSISTPKRSALAQITTPLQNPLDRNNCCLLLYYSFSCCGLVFGSWLSGALGRPICFSRRDSNPMLGLGREPQSGCNSTQSKNISLDNFRPRLFQPGSTTPASDGMGCSPWAHFTY</sequence>
<organism evidence="2 3">
    <name type="scientific">Coccidioides posadasii RMSCC 3488</name>
    <dbReference type="NCBI Taxonomy" id="454284"/>
    <lineage>
        <taxon>Eukaryota</taxon>
        <taxon>Fungi</taxon>
        <taxon>Dikarya</taxon>
        <taxon>Ascomycota</taxon>
        <taxon>Pezizomycotina</taxon>
        <taxon>Eurotiomycetes</taxon>
        <taxon>Eurotiomycetidae</taxon>
        <taxon>Onygenales</taxon>
        <taxon>Onygenaceae</taxon>
        <taxon>Coccidioides</taxon>
    </lineage>
</organism>
<proteinExistence type="predicted"/>
<keyword evidence="1" id="KW-1133">Transmembrane helix</keyword>
<name>A0A0J6F4H9_COCPO</name>
<reference evidence="3" key="2">
    <citation type="journal article" date="2009" name="Genome Res.">
        <title>Comparative genomic analyses of the human fungal pathogens Coccidioides and their relatives.</title>
        <authorList>
            <person name="Sharpton T.J."/>
            <person name="Stajich J.E."/>
            <person name="Rounsley S.D."/>
            <person name="Gardner M.J."/>
            <person name="Wortman J.R."/>
            <person name="Jordar V.S."/>
            <person name="Maiti R."/>
            <person name="Kodira C.D."/>
            <person name="Neafsey D.E."/>
            <person name="Zeng Q."/>
            <person name="Hung C.-Y."/>
            <person name="McMahan C."/>
            <person name="Muszewska A."/>
            <person name="Grynberg M."/>
            <person name="Mandel M.A."/>
            <person name="Kellner E.M."/>
            <person name="Barker B.M."/>
            <person name="Galgiani J.N."/>
            <person name="Orbach M.J."/>
            <person name="Kirkland T.N."/>
            <person name="Cole G.T."/>
            <person name="Henn M.R."/>
            <person name="Birren B.W."/>
            <person name="Taylor J.W."/>
        </authorList>
    </citation>
    <scope>NUCLEOTIDE SEQUENCE [LARGE SCALE GENOMIC DNA]</scope>
    <source>
        <strain evidence="3">RMSCC 3488</strain>
    </source>
</reference>
<evidence type="ECO:0000313" key="2">
    <source>
        <dbReference type="EMBL" id="KMM67821.1"/>
    </source>
</evidence>
<dbReference type="EMBL" id="DS268110">
    <property type="protein sequence ID" value="KMM67821.1"/>
    <property type="molecule type" value="Genomic_DNA"/>
</dbReference>
<dbReference type="Proteomes" id="UP000054567">
    <property type="component" value="Unassembled WGS sequence"/>
</dbReference>
<dbReference type="VEuPathDB" id="FungiDB:CPAG_04154"/>
<gene>
    <name evidence="2" type="ORF">CPAG_04154</name>
</gene>